<proteinExistence type="predicted"/>
<organism evidence="2 3">
    <name type="scientific">Tritrichomonas musculus</name>
    <dbReference type="NCBI Taxonomy" id="1915356"/>
    <lineage>
        <taxon>Eukaryota</taxon>
        <taxon>Metamonada</taxon>
        <taxon>Parabasalia</taxon>
        <taxon>Tritrichomonadida</taxon>
        <taxon>Tritrichomonadidae</taxon>
        <taxon>Tritrichomonas</taxon>
    </lineage>
</organism>
<evidence type="ECO:0000313" key="3">
    <source>
        <dbReference type="Proteomes" id="UP001470230"/>
    </source>
</evidence>
<dbReference type="Proteomes" id="UP001470230">
    <property type="component" value="Unassembled WGS sequence"/>
</dbReference>
<evidence type="ECO:0000313" key="2">
    <source>
        <dbReference type="EMBL" id="KAK8854198.1"/>
    </source>
</evidence>
<protein>
    <submittedName>
        <fullName evidence="2">Uncharacterized protein</fullName>
    </submittedName>
</protein>
<reference evidence="2 3" key="1">
    <citation type="submission" date="2024-04" db="EMBL/GenBank/DDBJ databases">
        <title>Tritrichomonas musculus Genome.</title>
        <authorList>
            <person name="Alves-Ferreira E."/>
            <person name="Grigg M."/>
            <person name="Lorenzi H."/>
            <person name="Galac M."/>
        </authorList>
    </citation>
    <scope>NUCLEOTIDE SEQUENCE [LARGE SCALE GENOMIC DNA]</scope>
    <source>
        <strain evidence="2 3">EAF2021</strain>
    </source>
</reference>
<evidence type="ECO:0000256" key="1">
    <source>
        <dbReference type="SAM" id="MobiDB-lite"/>
    </source>
</evidence>
<sequence length="291" mass="34275">MNTYGLNINLQSFFLNRSLYKSGDKIRVSITTVPEEIKEAFVVDSDKTSNIHYFFTTNITSQTKKIIFVFRRKSFIYNDPIIASTIVHVNDLPRSATDTNNTEMKQINIYEPVQKTGHSAYAIQNRKIFGQMEIQFMPENAFPSSSFKKNSHSNGLEMVTLTSTNKTFKDYGHVSNENQNEFQAYGHYDDQNTFADVDPEQIKNLHQFDNISRFHPQNQNQNELNDQQQNQYQLQQQNQYQYRPQQQNQNQQQPQNQYQPQQQQQNQYQPQQQNQCQPQQQNTMVFVNDLI</sequence>
<dbReference type="EMBL" id="JAPFFF010000021">
    <property type="protein sequence ID" value="KAK8854198.1"/>
    <property type="molecule type" value="Genomic_DNA"/>
</dbReference>
<feature type="region of interest" description="Disordered" evidence="1">
    <location>
        <begin position="223"/>
        <end position="282"/>
    </location>
</feature>
<accession>A0ABR2HXU9</accession>
<name>A0ABR2HXU9_9EUKA</name>
<gene>
    <name evidence="2" type="ORF">M9Y10_016757</name>
</gene>
<comment type="caution">
    <text evidence="2">The sequence shown here is derived from an EMBL/GenBank/DDBJ whole genome shotgun (WGS) entry which is preliminary data.</text>
</comment>
<keyword evidence="3" id="KW-1185">Reference proteome</keyword>